<evidence type="ECO:0000256" key="8">
    <source>
        <dbReference type="SAM" id="Phobius"/>
    </source>
</evidence>
<dbReference type="GO" id="GO:1902815">
    <property type="term" value="P:N,N'-diacetylchitobiose import"/>
    <property type="evidence" value="ECO:0007669"/>
    <property type="project" value="TreeGrafter"/>
</dbReference>
<name>E6PHF1_9ZZZZ</name>
<keyword evidence="3" id="KW-1003">Cell membrane</keyword>
<dbReference type="GO" id="GO:0008982">
    <property type="term" value="F:protein-N(PI)-phosphohistidine-sugar phosphotransferase activity"/>
    <property type="evidence" value="ECO:0007669"/>
    <property type="project" value="InterPro"/>
</dbReference>
<feature type="transmembrane region" description="Helical" evidence="8">
    <location>
        <begin position="254"/>
        <end position="281"/>
    </location>
</feature>
<feature type="transmembrane region" description="Helical" evidence="8">
    <location>
        <begin position="202"/>
        <end position="219"/>
    </location>
</feature>
<keyword evidence="6 8" id="KW-1133">Transmembrane helix</keyword>
<feature type="transmembrane region" description="Helical" evidence="8">
    <location>
        <begin position="133"/>
        <end position="153"/>
    </location>
</feature>
<comment type="caution">
    <text evidence="10">The sequence shown here is derived from an EMBL/GenBank/DDBJ whole genome shotgun (WGS) entry which is preliminary data.</text>
</comment>
<proteinExistence type="predicted"/>
<feature type="transmembrane region" description="Helical" evidence="8">
    <location>
        <begin position="226"/>
        <end position="248"/>
    </location>
</feature>
<keyword evidence="2" id="KW-0813">Transport</keyword>
<dbReference type="GO" id="GO:0005886">
    <property type="term" value="C:plasma membrane"/>
    <property type="evidence" value="ECO:0007669"/>
    <property type="project" value="UniProtKB-SubCell"/>
</dbReference>
<evidence type="ECO:0000256" key="5">
    <source>
        <dbReference type="ARBA" id="ARBA00022692"/>
    </source>
</evidence>
<protein>
    <recommendedName>
        <fullName evidence="9">PTS EIIC type-3 domain-containing protein</fullName>
    </recommendedName>
</protein>
<feature type="transmembrane region" description="Helical" evidence="8">
    <location>
        <begin position="100"/>
        <end position="121"/>
    </location>
</feature>
<dbReference type="Pfam" id="PF02378">
    <property type="entry name" value="PTS_EIIC"/>
    <property type="match status" value="1"/>
</dbReference>
<evidence type="ECO:0000256" key="1">
    <source>
        <dbReference type="ARBA" id="ARBA00004651"/>
    </source>
</evidence>
<evidence type="ECO:0000256" key="4">
    <source>
        <dbReference type="ARBA" id="ARBA00022597"/>
    </source>
</evidence>
<sequence length="398" mass="41497">MPLSSGASKPLFAASNFSRAVTGFAASAEMRALNTALPIGFGGLVVGLFAILFFEPNGWRVAPHPNFPLAAIAGAMLPAFGAMSCVTAIALAWQLALRRVLPIVPQVLASTIAFALALPAWRAGLAPLAYLRSVGASGLLLAILVGMLCALLVRAAARFLPAGRYLGAPLALLPFVALHAAGIDLSAYVVAALAPLAHLGDTYLALLAIVFLETALWCIGIHGPALLAGVVTPVYLSLQALNTHAFVAHLPLPHIVVVSLFLFVFPGGAGATLPLAALLALSKVPRLRRIGRATLPFALINANEPLLFTLPIVANPFLALPFIGIPMLLASITYAVVAAGWVARAAFYVPSSIPAPISVYLATLDWRAPILLLANLLLATALWLPAVRAYERHEVGLS</sequence>
<evidence type="ECO:0000259" key="9">
    <source>
        <dbReference type="PROSITE" id="PS51105"/>
    </source>
</evidence>
<evidence type="ECO:0000256" key="7">
    <source>
        <dbReference type="ARBA" id="ARBA00023136"/>
    </source>
</evidence>
<feature type="transmembrane region" description="Helical" evidence="8">
    <location>
        <begin position="66"/>
        <end position="93"/>
    </location>
</feature>
<dbReference type="PANTHER" id="PTHR33989">
    <property type="match status" value="1"/>
</dbReference>
<evidence type="ECO:0000256" key="6">
    <source>
        <dbReference type="ARBA" id="ARBA00022989"/>
    </source>
</evidence>
<feature type="transmembrane region" description="Helical" evidence="8">
    <location>
        <begin position="165"/>
        <end position="190"/>
    </location>
</feature>
<dbReference type="InterPro" id="IPR051088">
    <property type="entry name" value="PTS_Sugar-EIIC/EIIB"/>
</dbReference>
<keyword evidence="7 8" id="KW-0472">Membrane</keyword>
<dbReference type="PANTHER" id="PTHR33989:SF4">
    <property type="entry name" value="PTS SYSTEM N,N'-DIACETYLCHITOBIOSE-SPECIFIC EIIC COMPONENT"/>
    <property type="match status" value="1"/>
</dbReference>
<dbReference type="GO" id="GO:0009401">
    <property type="term" value="P:phosphoenolpyruvate-dependent sugar phosphotransferase system"/>
    <property type="evidence" value="ECO:0007669"/>
    <property type="project" value="InterPro"/>
</dbReference>
<gene>
    <name evidence="10" type="ORF">CARN1_1056</name>
</gene>
<feature type="transmembrane region" description="Helical" evidence="8">
    <location>
        <begin position="319"/>
        <end position="338"/>
    </location>
</feature>
<feature type="transmembrane region" description="Helical" evidence="8">
    <location>
        <begin position="370"/>
        <end position="390"/>
    </location>
</feature>
<dbReference type="PIRSF" id="PIRSF006351">
    <property type="entry name" value="PTS_EIIC-Cellobiose"/>
    <property type="match status" value="1"/>
</dbReference>
<reference evidence="10" key="1">
    <citation type="submission" date="2009-10" db="EMBL/GenBank/DDBJ databases">
        <title>Diversity of trophic interactions inside an arsenic-rich microbial ecosystem.</title>
        <authorList>
            <person name="Bertin P.N."/>
            <person name="Heinrich-Salmeron A."/>
            <person name="Pelletier E."/>
            <person name="Goulhen-Chollet F."/>
            <person name="Arsene-Ploetze F."/>
            <person name="Gallien S."/>
            <person name="Calteau A."/>
            <person name="Vallenet D."/>
            <person name="Casiot C."/>
            <person name="Chane-Woon-Ming B."/>
            <person name="Giloteaux L."/>
            <person name="Barakat M."/>
            <person name="Bonnefoy V."/>
            <person name="Bruneel O."/>
            <person name="Chandler M."/>
            <person name="Cleiss J."/>
            <person name="Duran R."/>
            <person name="Elbaz-Poulichet F."/>
            <person name="Fonknechten N."/>
            <person name="Lauga B."/>
            <person name="Mornico D."/>
            <person name="Ortet P."/>
            <person name="Schaeffer C."/>
            <person name="Siguier P."/>
            <person name="Alexander Thil Smith A."/>
            <person name="Van Dorsselaer A."/>
            <person name="Weissenbach J."/>
            <person name="Medigue C."/>
            <person name="Le Paslier D."/>
        </authorList>
    </citation>
    <scope>NUCLEOTIDE SEQUENCE</scope>
</reference>
<dbReference type="InterPro" id="IPR004501">
    <property type="entry name" value="PTS_EIIC_3"/>
</dbReference>
<keyword evidence="5 8" id="KW-0812">Transmembrane</keyword>
<dbReference type="InterPro" id="IPR003352">
    <property type="entry name" value="PTS_EIIC"/>
</dbReference>
<evidence type="ECO:0000313" key="10">
    <source>
        <dbReference type="EMBL" id="CBH75889.1"/>
    </source>
</evidence>
<organism evidence="10">
    <name type="scientific">mine drainage metagenome</name>
    <dbReference type="NCBI Taxonomy" id="410659"/>
    <lineage>
        <taxon>unclassified sequences</taxon>
        <taxon>metagenomes</taxon>
        <taxon>ecological metagenomes</taxon>
    </lineage>
</organism>
<comment type="subcellular location">
    <subcellularLocation>
        <location evidence="1">Cell membrane</location>
        <topology evidence="1">Multi-pass membrane protein</topology>
    </subcellularLocation>
</comment>
<dbReference type="EMBL" id="CABL01000017">
    <property type="protein sequence ID" value="CBH75889.1"/>
    <property type="molecule type" value="Genomic_DNA"/>
</dbReference>
<accession>E6PHF1</accession>
<dbReference type="PROSITE" id="PS51105">
    <property type="entry name" value="PTS_EIIC_TYPE_3"/>
    <property type="match status" value="1"/>
</dbReference>
<dbReference type="AlphaFoldDB" id="E6PHF1"/>
<feature type="domain" description="PTS EIIC type-3" evidence="9">
    <location>
        <begin position="13"/>
        <end position="386"/>
    </location>
</feature>
<dbReference type="InterPro" id="IPR004796">
    <property type="entry name" value="PTS_IIC_cello"/>
</dbReference>
<evidence type="ECO:0000256" key="3">
    <source>
        <dbReference type="ARBA" id="ARBA00022475"/>
    </source>
</evidence>
<keyword evidence="4" id="KW-0762">Sugar transport</keyword>
<feature type="transmembrane region" description="Helical" evidence="8">
    <location>
        <begin position="36"/>
        <end position="54"/>
    </location>
</feature>
<evidence type="ECO:0000256" key="2">
    <source>
        <dbReference type="ARBA" id="ARBA00022448"/>
    </source>
</evidence>